<feature type="transmembrane region" description="Helical" evidence="9">
    <location>
        <begin position="206"/>
        <end position="227"/>
    </location>
</feature>
<protein>
    <recommendedName>
        <fullName evidence="9">Transport permease protein</fullName>
    </recommendedName>
</protein>
<evidence type="ECO:0000259" key="10">
    <source>
        <dbReference type="PROSITE" id="PS51012"/>
    </source>
</evidence>
<gene>
    <name evidence="11" type="ORF">A1355_11625</name>
</gene>
<evidence type="ECO:0000256" key="9">
    <source>
        <dbReference type="RuleBase" id="RU361157"/>
    </source>
</evidence>
<evidence type="ECO:0000256" key="8">
    <source>
        <dbReference type="ARBA" id="ARBA00023136"/>
    </source>
</evidence>
<feature type="transmembrane region" description="Helical" evidence="9">
    <location>
        <begin position="111"/>
        <end position="137"/>
    </location>
</feature>
<accession>A0A177NCI2</accession>
<keyword evidence="5" id="KW-0997">Cell inner membrane</keyword>
<feature type="transmembrane region" description="Helical" evidence="9">
    <location>
        <begin position="149"/>
        <end position="174"/>
    </location>
</feature>
<keyword evidence="6 9" id="KW-0812">Transmembrane</keyword>
<dbReference type="PANTHER" id="PTHR30413:SF8">
    <property type="entry name" value="TRANSPORT PERMEASE PROTEIN"/>
    <property type="match status" value="1"/>
</dbReference>
<dbReference type="PANTHER" id="PTHR30413">
    <property type="entry name" value="INNER MEMBRANE TRANSPORT PERMEASE"/>
    <property type="match status" value="1"/>
</dbReference>
<evidence type="ECO:0000256" key="5">
    <source>
        <dbReference type="ARBA" id="ARBA00022519"/>
    </source>
</evidence>
<dbReference type="OrthoDB" id="9786910at2"/>
<dbReference type="GO" id="GO:0005886">
    <property type="term" value="C:plasma membrane"/>
    <property type="evidence" value="ECO:0007669"/>
    <property type="project" value="UniProtKB-SubCell"/>
</dbReference>
<name>A0A177NCI2_9GAMM</name>
<dbReference type="InterPro" id="IPR047817">
    <property type="entry name" value="ABC2_TM_bact-type"/>
</dbReference>
<dbReference type="Pfam" id="PF01061">
    <property type="entry name" value="ABC2_membrane"/>
    <property type="match status" value="1"/>
</dbReference>
<evidence type="ECO:0000256" key="2">
    <source>
        <dbReference type="ARBA" id="ARBA00007783"/>
    </source>
</evidence>
<feature type="transmembrane region" description="Helical" evidence="9">
    <location>
        <begin position="181"/>
        <end position="200"/>
    </location>
</feature>
<evidence type="ECO:0000256" key="7">
    <source>
        <dbReference type="ARBA" id="ARBA00022989"/>
    </source>
</evidence>
<keyword evidence="12" id="KW-1185">Reference proteome</keyword>
<feature type="transmembrane region" description="Helical" evidence="9">
    <location>
        <begin position="234"/>
        <end position="255"/>
    </location>
</feature>
<proteinExistence type="inferred from homology"/>
<comment type="caution">
    <text evidence="11">The sequence shown here is derived from an EMBL/GenBank/DDBJ whole genome shotgun (WGS) entry which is preliminary data.</text>
</comment>
<feature type="transmembrane region" description="Helical" evidence="9">
    <location>
        <begin position="36"/>
        <end position="59"/>
    </location>
</feature>
<organism evidence="11 12">
    <name type="scientific">Methylomonas koyamae</name>
    <dbReference type="NCBI Taxonomy" id="702114"/>
    <lineage>
        <taxon>Bacteria</taxon>
        <taxon>Pseudomonadati</taxon>
        <taxon>Pseudomonadota</taxon>
        <taxon>Gammaproteobacteria</taxon>
        <taxon>Methylococcales</taxon>
        <taxon>Methylococcaceae</taxon>
        <taxon>Methylomonas</taxon>
    </lineage>
</organism>
<dbReference type="STRING" id="702114.A1355_11625"/>
<evidence type="ECO:0000313" key="11">
    <source>
        <dbReference type="EMBL" id="OAI14919.1"/>
    </source>
</evidence>
<dbReference type="EMBL" id="LUUK01000196">
    <property type="protein sequence ID" value="OAI14919.1"/>
    <property type="molecule type" value="Genomic_DNA"/>
</dbReference>
<feature type="transmembrane region" description="Helical" evidence="9">
    <location>
        <begin position="71"/>
        <end position="90"/>
    </location>
</feature>
<feature type="domain" description="ABC transmembrane type-2" evidence="10">
    <location>
        <begin position="38"/>
        <end position="258"/>
    </location>
</feature>
<dbReference type="GO" id="GO:0140359">
    <property type="term" value="F:ABC-type transporter activity"/>
    <property type="evidence" value="ECO:0007669"/>
    <property type="project" value="InterPro"/>
</dbReference>
<keyword evidence="4 9" id="KW-1003">Cell membrane</keyword>
<comment type="similarity">
    <text evidence="2 9">Belongs to the ABC-2 integral membrane protein family.</text>
</comment>
<comment type="subcellular location">
    <subcellularLocation>
        <location evidence="1 9">Cell inner membrane</location>
        <topology evidence="1 9">Multi-pass membrane protein</topology>
    </subcellularLocation>
</comment>
<evidence type="ECO:0000256" key="4">
    <source>
        <dbReference type="ARBA" id="ARBA00022475"/>
    </source>
</evidence>
<evidence type="ECO:0000256" key="1">
    <source>
        <dbReference type="ARBA" id="ARBA00004429"/>
    </source>
</evidence>
<keyword evidence="3 9" id="KW-0813">Transport</keyword>
<reference evidence="12" key="1">
    <citation type="submission" date="2016-03" db="EMBL/GenBank/DDBJ databases">
        <authorList>
            <person name="Heylen K."/>
            <person name="De Vos P."/>
            <person name="Vekeman B."/>
        </authorList>
    </citation>
    <scope>NUCLEOTIDE SEQUENCE [LARGE SCALE GENOMIC DNA]</scope>
    <source>
        <strain evidence="12">R-45383</strain>
    </source>
</reference>
<sequence length="266" mass="29313">MSNSRWRAVSPSELWARRNLMLMLVMRDIRLRYKQSALGGFWAVARPLVLMVVLAYLFGGVANLSASGIPYPIFVFAALIAWDLFANVIQGCASSITSNKVLVEKLYCPRLLFPLIAVCVAMFDFSISLLVFAGLALFYQVYPPIEVCWLPLLVVAVVVVGLSVGLWLAAIAVWLRDVKFVTTYLIQTLLLLTPVGYGMAAVPEKFVFIVNLNPMATIVGAFRWALLGLPAPNTVFVSMSAAVTVLLLIGGLWFFNNLERSFADVI</sequence>
<dbReference type="InterPro" id="IPR013525">
    <property type="entry name" value="ABC2_TM"/>
</dbReference>
<keyword evidence="7 9" id="KW-1133">Transmembrane helix</keyword>
<keyword evidence="8 9" id="KW-0472">Membrane</keyword>
<evidence type="ECO:0000313" key="12">
    <source>
        <dbReference type="Proteomes" id="UP000077628"/>
    </source>
</evidence>
<dbReference type="AlphaFoldDB" id="A0A177NCI2"/>
<dbReference type="Proteomes" id="UP000077628">
    <property type="component" value="Unassembled WGS sequence"/>
</dbReference>
<evidence type="ECO:0000256" key="6">
    <source>
        <dbReference type="ARBA" id="ARBA00022692"/>
    </source>
</evidence>
<dbReference type="PROSITE" id="PS51012">
    <property type="entry name" value="ABC_TM2"/>
    <property type="match status" value="1"/>
</dbReference>
<dbReference type="GO" id="GO:0015920">
    <property type="term" value="P:lipopolysaccharide transport"/>
    <property type="evidence" value="ECO:0007669"/>
    <property type="project" value="TreeGrafter"/>
</dbReference>
<evidence type="ECO:0000256" key="3">
    <source>
        <dbReference type="ARBA" id="ARBA00022448"/>
    </source>
</evidence>